<gene>
    <name evidence="1" type="ORF">BWZ43_07100</name>
</gene>
<keyword evidence="2" id="KW-1185">Reference proteome</keyword>
<protein>
    <recommendedName>
        <fullName evidence="3">Stage II sporulation protein P</fullName>
    </recommendedName>
</protein>
<dbReference type="AlphaFoldDB" id="A0A8E2LEF9"/>
<accession>A0A8E2LEF9</accession>
<dbReference type="EMBL" id="MTLA01000068">
    <property type="protein sequence ID" value="OOP69085.1"/>
    <property type="molecule type" value="Genomic_DNA"/>
</dbReference>
<dbReference type="NCBIfam" id="TIGR02867">
    <property type="entry name" value="spore_II_P"/>
    <property type="match status" value="1"/>
</dbReference>
<comment type="caution">
    <text evidence="1">The sequence shown here is derived from an EMBL/GenBank/DDBJ whole genome shotgun (WGS) entry which is preliminary data.</text>
</comment>
<dbReference type="Proteomes" id="UP000189761">
    <property type="component" value="Unassembled WGS sequence"/>
</dbReference>
<evidence type="ECO:0000313" key="1">
    <source>
        <dbReference type="EMBL" id="OOP69085.1"/>
    </source>
</evidence>
<dbReference type="RefSeq" id="WP_078109845.1">
    <property type="nucleotide sequence ID" value="NZ_CP065424.1"/>
</dbReference>
<organism evidence="1 2">
    <name type="scientific">Heyndrickxia oleronia</name>
    <dbReference type="NCBI Taxonomy" id="38875"/>
    <lineage>
        <taxon>Bacteria</taxon>
        <taxon>Bacillati</taxon>
        <taxon>Bacillota</taxon>
        <taxon>Bacilli</taxon>
        <taxon>Bacillales</taxon>
        <taxon>Bacillaceae</taxon>
        <taxon>Heyndrickxia</taxon>
    </lineage>
</organism>
<dbReference type="InterPro" id="IPR010897">
    <property type="entry name" value="Spore_II_P"/>
</dbReference>
<sequence length="372" mass="41405">MKLRLSFLIPFLLVTGILVVSSLLTSFGSKLFTSTYVSQSIKNFAPENFIYLMGMEFSQVSDVLPAKTKPPKVSTIVFKAATNLKPGDIRSLLGRELPGFYAYDAEIIYAGNGADYTNLPVESSPPLEELLKDNEINEDKIITEETPEETEKPDQTTNGRKVVYIYHTHSYESFKPLLKNGAVSSNNEKVNVIAVGSKLAEELEKRGIGVLHDKTNMAEMLNAKGLKTNAAYNVSRTIVASALAKNTDITNIIDIHRDSQGRELTTTTINGKSYARISLVLGKEVQNYEKNRSFALEFKKKMEAKYPGLIFHIFSKGFDEGNGKYNQDLASQAMLFEIGGVDNTLDELYRSAEALADVYSEIYWQAEKVMAQ</sequence>
<evidence type="ECO:0000313" key="2">
    <source>
        <dbReference type="Proteomes" id="UP000189761"/>
    </source>
</evidence>
<proteinExistence type="predicted"/>
<dbReference type="SUPFAM" id="SSF53187">
    <property type="entry name" value="Zn-dependent exopeptidases"/>
    <property type="match status" value="1"/>
</dbReference>
<name>A0A8E2LEF9_9BACI</name>
<reference evidence="1 2" key="1">
    <citation type="submission" date="2017-01" db="EMBL/GenBank/DDBJ databases">
        <title>Draft genome sequence of Bacillus oleronius.</title>
        <authorList>
            <person name="Allam M."/>
        </authorList>
    </citation>
    <scope>NUCLEOTIDE SEQUENCE [LARGE SCALE GENOMIC DNA]</scope>
    <source>
        <strain evidence="1 2">DSM 9356</strain>
    </source>
</reference>
<evidence type="ECO:0008006" key="3">
    <source>
        <dbReference type="Google" id="ProtNLM"/>
    </source>
</evidence>
<dbReference type="Pfam" id="PF07454">
    <property type="entry name" value="SpoIIP"/>
    <property type="match status" value="1"/>
</dbReference>